<dbReference type="Pfam" id="PF00583">
    <property type="entry name" value="Acetyltransf_1"/>
    <property type="match status" value="1"/>
</dbReference>
<evidence type="ECO:0000313" key="8">
    <source>
        <dbReference type="Proteomes" id="UP000630353"/>
    </source>
</evidence>
<keyword evidence="4" id="KW-0067">ATP-binding</keyword>
<accession>A0A918XMA7</accession>
<evidence type="ECO:0000256" key="3">
    <source>
        <dbReference type="ARBA" id="ARBA00022741"/>
    </source>
</evidence>
<dbReference type="InterPro" id="IPR016181">
    <property type="entry name" value="Acyl_CoA_acyltransferase"/>
</dbReference>
<dbReference type="InterPro" id="IPR043938">
    <property type="entry name" value="Ligase_CoA_dom"/>
</dbReference>
<comment type="similarity">
    <text evidence="5">In the N-terminal section; belongs to the acetate CoA ligase alpha subunit family.</text>
</comment>
<evidence type="ECO:0000256" key="2">
    <source>
        <dbReference type="ARBA" id="ARBA00022598"/>
    </source>
</evidence>
<dbReference type="PROSITE" id="PS51186">
    <property type="entry name" value="GNAT"/>
    <property type="match status" value="1"/>
</dbReference>
<dbReference type="SMART" id="SM00881">
    <property type="entry name" value="CoA_binding"/>
    <property type="match status" value="1"/>
</dbReference>
<keyword evidence="1" id="KW-0816">Tricarboxylic acid cycle</keyword>
<keyword evidence="8" id="KW-1185">Reference proteome</keyword>
<gene>
    <name evidence="7" type="ORF">GCM10017083_00220</name>
</gene>
<keyword evidence="2" id="KW-0436">Ligase</keyword>
<evidence type="ECO:0000313" key="7">
    <source>
        <dbReference type="EMBL" id="GHD38917.1"/>
    </source>
</evidence>
<reference evidence="7" key="1">
    <citation type="journal article" date="2014" name="Int. J. Syst. Evol. Microbiol.">
        <title>Complete genome sequence of Corynebacterium casei LMG S-19264T (=DSM 44701T), isolated from a smear-ripened cheese.</title>
        <authorList>
            <consortium name="US DOE Joint Genome Institute (JGI-PGF)"/>
            <person name="Walter F."/>
            <person name="Albersmeier A."/>
            <person name="Kalinowski J."/>
            <person name="Ruckert C."/>
        </authorList>
    </citation>
    <scope>NUCLEOTIDE SEQUENCE</scope>
    <source>
        <strain evidence="7">KCTC 42651</strain>
    </source>
</reference>
<dbReference type="InterPro" id="IPR013815">
    <property type="entry name" value="ATP_grasp_subdomain_1"/>
</dbReference>
<reference evidence="7" key="2">
    <citation type="submission" date="2020-09" db="EMBL/GenBank/DDBJ databases">
        <authorList>
            <person name="Sun Q."/>
            <person name="Kim S."/>
        </authorList>
    </citation>
    <scope>NUCLEOTIDE SEQUENCE</scope>
    <source>
        <strain evidence="7">KCTC 42651</strain>
    </source>
</reference>
<dbReference type="SUPFAM" id="SSF56059">
    <property type="entry name" value="Glutathione synthetase ATP-binding domain-like"/>
    <property type="match status" value="1"/>
</dbReference>
<dbReference type="Gene3D" id="3.40.50.720">
    <property type="entry name" value="NAD(P)-binding Rossmann-like Domain"/>
    <property type="match status" value="1"/>
</dbReference>
<dbReference type="FunFam" id="3.30.1490.20:FF:000020">
    <property type="entry name" value="Protein lysine acetyltransferase"/>
    <property type="match status" value="1"/>
</dbReference>
<dbReference type="InterPro" id="IPR036291">
    <property type="entry name" value="NAD(P)-bd_dom_sf"/>
</dbReference>
<dbReference type="InterPro" id="IPR016102">
    <property type="entry name" value="Succinyl-CoA_synth-like"/>
</dbReference>
<dbReference type="GO" id="GO:0006099">
    <property type="term" value="P:tricarboxylic acid cycle"/>
    <property type="evidence" value="ECO:0007669"/>
    <property type="project" value="UniProtKB-KW"/>
</dbReference>
<evidence type="ECO:0000259" key="6">
    <source>
        <dbReference type="PROSITE" id="PS51186"/>
    </source>
</evidence>
<dbReference type="EMBL" id="BMZS01000001">
    <property type="protein sequence ID" value="GHD38917.1"/>
    <property type="molecule type" value="Genomic_DNA"/>
</dbReference>
<dbReference type="RefSeq" id="WP_189986879.1">
    <property type="nucleotide sequence ID" value="NZ_BMZS01000001.1"/>
</dbReference>
<dbReference type="GO" id="GO:0016747">
    <property type="term" value="F:acyltransferase activity, transferring groups other than amino-acyl groups"/>
    <property type="evidence" value="ECO:0007669"/>
    <property type="project" value="InterPro"/>
</dbReference>
<evidence type="ECO:0000256" key="1">
    <source>
        <dbReference type="ARBA" id="ARBA00022532"/>
    </source>
</evidence>
<organism evidence="7 8">
    <name type="scientific">Thalassobaculum fulvum</name>
    <dbReference type="NCBI Taxonomy" id="1633335"/>
    <lineage>
        <taxon>Bacteria</taxon>
        <taxon>Pseudomonadati</taxon>
        <taxon>Pseudomonadota</taxon>
        <taxon>Alphaproteobacteria</taxon>
        <taxon>Rhodospirillales</taxon>
        <taxon>Thalassobaculaceae</taxon>
        <taxon>Thalassobaculum</taxon>
    </lineage>
</organism>
<evidence type="ECO:0000256" key="5">
    <source>
        <dbReference type="ARBA" id="ARBA00060888"/>
    </source>
</evidence>
<proteinExistence type="inferred from homology"/>
<dbReference type="InterPro" id="IPR051538">
    <property type="entry name" value="Acyl-CoA_Synth/Transferase"/>
</dbReference>
<dbReference type="Gene3D" id="3.40.50.261">
    <property type="entry name" value="Succinyl-CoA synthetase domains"/>
    <property type="match status" value="2"/>
</dbReference>
<protein>
    <submittedName>
        <fullName evidence="7">GCN5 family N-acetyltransferase</fullName>
    </submittedName>
</protein>
<dbReference type="Pfam" id="PF13380">
    <property type="entry name" value="CoA_binding_2"/>
    <property type="match status" value="1"/>
</dbReference>
<dbReference type="Pfam" id="PF13607">
    <property type="entry name" value="Succ_CoA_lig"/>
    <property type="match status" value="1"/>
</dbReference>
<dbReference type="GO" id="GO:0005524">
    <property type="term" value="F:ATP binding"/>
    <property type="evidence" value="ECO:0007669"/>
    <property type="project" value="UniProtKB-KW"/>
</dbReference>
<dbReference type="SUPFAM" id="SSF52210">
    <property type="entry name" value="Succinyl-CoA synthetase domains"/>
    <property type="match status" value="2"/>
</dbReference>
<dbReference type="SUPFAM" id="SSF51735">
    <property type="entry name" value="NAD(P)-binding Rossmann-fold domains"/>
    <property type="match status" value="1"/>
</dbReference>
<feature type="domain" description="N-acetyltransferase" evidence="6">
    <location>
        <begin position="739"/>
        <end position="893"/>
    </location>
</feature>
<name>A0A918XMA7_9PROT</name>
<evidence type="ECO:0000256" key="4">
    <source>
        <dbReference type="ARBA" id="ARBA00022840"/>
    </source>
</evidence>
<dbReference type="InterPro" id="IPR032875">
    <property type="entry name" value="Succ_CoA_lig_flav_dom"/>
</dbReference>
<dbReference type="Gene3D" id="3.40.630.30">
    <property type="match status" value="1"/>
</dbReference>
<dbReference type="SUPFAM" id="SSF55729">
    <property type="entry name" value="Acyl-CoA N-acyltransferases (Nat)"/>
    <property type="match status" value="1"/>
</dbReference>
<dbReference type="CDD" id="cd04301">
    <property type="entry name" value="NAT_SF"/>
    <property type="match status" value="1"/>
</dbReference>
<dbReference type="AlphaFoldDB" id="A0A918XMA7"/>
<comment type="caution">
    <text evidence="7">The sequence shown here is derived from an EMBL/GenBank/DDBJ whole genome shotgun (WGS) entry which is preliminary data.</text>
</comment>
<dbReference type="Gene3D" id="3.30.1490.20">
    <property type="entry name" value="ATP-grasp fold, A domain"/>
    <property type="match status" value="1"/>
</dbReference>
<dbReference type="Proteomes" id="UP000630353">
    <property type="component" value="Unassembled WGS sequence"/>
</dbReference>
<keyword evidence="3" id="KW-0547">Nucleotide-binding</keyword>
<dbReference type="GO" id="GO:0043758">
    <property type="term" value="F:acetate-CoA ligase (ADP-forming) activity"/>
    <property type="evidence" value="ECO:0007669"/>
    <property type="project" value="InterPro"/>
</dbReference>
<dbReference type="InterPro" id="IPR000182">
    <property type="entry name" value="GNAT_dom"/>
</dbReference>
<dbReference type="PANTHER" id="PTHR43334">
    <property type="entry name" value="ACETATE--COA LIGASE [ADP-FORMING]"/>
    <property type="match status" value="1"/>
</dbReference>
<dbReference type="Gene3D" id="3.30.470.20">
    <property type="entry name" value="ATP-grasp fold, B domain"/>
    <property type="match status" value="1"/>
</dbReference>
<dbReference type="InterPro" id="IPR003781">
    <property type="entry name" value="CoA-bd"/>
</dbReference>
<sequence length="898" mass="94702">MSIRNLDRMFHPASVAVIGASNRERSVGRVLSRNLLSGGFEGPVLPVNPHATAIGATLAYPDVDSLPFAPDLAVICTPPETVPGIVDTLGRRGTKAAVVITAGFSETRSEEGRRLTQAILDAGRPHLMRIVGPNCVGILVPGIGLNASFAHMQPKSGDIAFVSQSGAVVTAVLDWATHRGIGFSHLVSLGNMADVDFGDMLDFLLADSKTRAILLYVESITHAPKFMSAARAAARAKPVIVVKSGRTAAAARAAASHTGALAGSDAVYDAAFRRAGMLRVFSMDELFDAVESLAYGPRIVGDRLAIVSNGGGIGVLATEALSDAGGTLATLTPETIGRLDACLPATWSRGNPVDIIGDAPGSRYAEAVAAVLENPGTDAVLVLNCPTAIADSREAARATLDVVRGAGAKRPRPPVLTSWLGDGAAAEARRMFAEARIPSYETPEQAVRGFMHLVRYRRHQTLLMETPQPLHEWTAPAVEAARAVLGAVAAEGREMLTEPEADQVLEAYGIPVVRTLTAATPAEAGRAAGRIGGPVALKILSRAISHKSDVGGVRLGLEGDAAVKAAAEAMLATVAERSGGATVDGFTVQEMAAMPHAHELIVGVHRDPVFGPTILFGKGGVEVEVVRDSAIALPPLNSVLAQDLIGQTRVHDLLRGYRDRPAADLEAIQRVLERVGQLALDLPEIAELDINPLLAGASGAMALDARIRVAPAVDAAPPAIRPYPGHLAHQAVLEDGSTVSVRPIRPEDEPGIAGMLARSSQEDLRLRFFAPIRQLSHESAARLTQIDYGREMAFVAVEDGELLGVSRLAEDPEGETAEFAVLVRTDRQKRGLGERLMSDLIGYARDRGIAVLHGTVMTENRRMLALCEKLGFERRLVPDDPGIAELRLRLGTPPAGGR</sequence>
<dbReference type="Pfam" id="PF19045">
    <property type="entry name" value="Ligase_CoA_2"/>
    <property type="match status" value="1"/>
</dbReference>
<dbReference type="Pfam" id="PF13549">
    <property type="entry name" value="ATP-grasp_5"/>
    <property type="match status" value="1"/>
</dbReference>
<dbReference type="PANTHER" id="PTHR43334:SF1">
    <property type="entry name" value="3-HYDROXYPROPIONATE--COA LIGASE [ADP-FORMING]"/>
    <property type="match status" value="1"/>
</dbReference>